<evidence type="ECO:0000313" key="6">
    <source>
        <dbReference type="Proteomes" id="UP000185494"/>
    </source>
</evidence>
<dbReference type="InterPro" id="IPR019888">
    <property type="entry name" value="Tscrpt_reg_AsnC-like"/>
</dbReference>
<gene>
    <name evidence="5" type="ORF">RGI145_00435</name>
</gene>
<dbReference type="SUPFAM" id="SSF54909">
    <property type="entry name" value="Dimeric alpha+beta barrel"/>
    <property type="match status" value="1"/>
</dbReference>
<dbReference type="Gene3D" id="1.10.10.10">
    <property type="entry name" value="Winged helix-like DNA-binding domain superfamily/Winged helix DNA-binding domain"/>
    <property type="match status" value="1"/>
</dbReference>
<dbReference type="eggNOG" id="COG1522">
    <property type="taxonomic scope" value="Bacteria"/>
</dbReference>
<dbReference type="RefSeq" id="WP_075796787.1">
    <property type="nucleotide sequence ID" value="NZ_CP015583.1"/>
</dbReference>
<dbReference type="InterPro" id="IPR000485">
    <property type="entry name" value="AsnC-type_HTH_dom"/>
</dbReference>
<dbReference type="AlphaFoldDB" id="A0A1L7AAK8"/>
<dbReference type="GO" id="GO:0043200">
    <property type="term" value="P:response to amino acid"/>
    <property type="evidence" value="ECO:0007669"/>
    <property type="project" value="TreeGrafter"/>
</dbReference>
<keyword evidence="3" id="KW-0804">Transcription</keyword>
<dbReference type="InterPro" id="IPR036390">
    <property type="entry name" value="WH_DNA-bd_sf"/>
</dbReference>
<dbReference type="PRINTS" id="PR00033">
    <property type="entry name" value="HTHASNC"/>
</dbReference>
<organism evidence="5 6">
    <name type="scientific">Roseomonas gilardii</name>
    <dbReference type="NCBI Taxonomy" id="257708"/>
    <lineage>
        <taxon>Bacteria</taxon>
        <taxon>Pseudomonadati</taxon>
        <taxon>Pseudomonadota</taxon>
        <taxon>Alphaproteobacteria</taxon>
        <taxon>Acetobacterales</taxon>
        <taxon>Roseomonadaceae</taxon>
        <taxon>Roseomonas</taxon>
    </lineage>
</organism>
<evidence type="ECO:0000256" key="2">
    <source>
        <dbReference type="ARBA" id="ARBA00023125"/>
    </source>
</evidence>
<dbReference type="STRING" id="257708.RGI145_00435"/>
<dbReference type="InterPro" id="IPR011991">
    <property type="entry name" value="ArsR-like_HTH"/>
</dbReference>
<dbReference type="SMART" id="SM00344">
    <property type="entry name" value="HTH_ASNC"/>
    <property type="match status" value="1"/>
</dbReference>
<dbReference type="Gene3D" id="3.30.70.920">
    <property type="match status" value="1"/>
</dbReference>
<sequence length="162" mass="18116">MRLALDAIDLRLLAALQRDASLSSTELAEQVGLSQAPCWRRVKRLEEAGLVRRRVALLDRKLLGLELMVFAQVKLATHGRDTLPGFEEAVRRRPEVLDCFSLLGGTDYLLRIVVPDVDAYERLYRHHLSQLPGVREIISSIVMSEIKTTTELPLPGPQAPAP</sequence>
<dbReference type="PROSITE" id="PS50956">
    <property type="entry name" value="HTH_ASNC_2"/>
    <property type="match status" value="1"/>
</dbReference>
<dbReference type="InterPro" id="IPR019885">
    <property type="entry name" value="Tscrpt_reg_HTH_AsnC-type_CS"/>
</dbReference>
<dbReference type="InterPro" id="IPR011008">
    <property type="entry name" value="Dimeric_a/b-barrel"/>
</dbReference>
<feature type="domain" description="HTH asnC-type" evidence="4">
    <location>
        <begin position="5"/>
        <end position="66"/>
    </location>
</feature>
<dbReference type="GO" id="GO:0043565">
    <property type="term" value="F:sequence-specific DNA binding"/>
    <property type="evidence" value="ECO:0007669"/>
    <property type="project" value="InterPro"/>
</dbReference>
<dbReference type="CDD" id="cd00090">
    <property type="entry name" value="HTH_ARSR"/>
    <property type="match status" value="1"/>
</dbReference>
<accession>A0A1L7AAK8</accession>
<evidence type="ECO:0000259" key="4">
    <source>
        <dbReference type="PROSITE" id="PS50956"/>
    </source>
</evidence>
<dbReference type="InterPro" id="IPR019887">
    <property type="entry name" value="Tscrpt_reg_AsnC/Lrp_C"/>
</dbReference>
<keyword evidence="1" id="KW-0805">Transcription regulation</keyword>
<dbReference type="GO" id="GO:0005829">
    <property type="term" value="C:cytosol"/>
    <property type="evidence" value="ECO:0007669"/>
    <property type="project" value="TreeGrafter"/>
</dbReference>
<dbReference type="PROSITE" id="PS00519">
    <property type="entry name" value="HTH_ASNC_1"/>
    <property type="match status" value="1"/>
</dbReference>
<proteinExistence type="predicted"/>
<dbReference type="EMBL" id="CP015583">
    <property type="protein sequence ID" value="APT55816.1"/>
    <property type="molecule type" value="Genomic_DNA"/>
</dbReference>
<evidence type="ECO:0000256" key="3">
    <source>
        <dbReference type="ARBA" id="ARBA00023163"/>
    </source>
</evidence>
<dbReference type="PANTHER" id="PTHR30154:SF17">
    <property type="entry name" value="DNA-BINDING TRANSCRIPTIONAL ACTIVATOR DECR"/>
    <property type="match status" value="1"/>
</dbReference>
<dbReference type="PANTHER" id="PTHR30154">
    <property type="entry name" value="LEUCINE-RESPONSIVE REGULATORY PROTEIN"/>
    <property type="match status" value="1"/>
</dbReference>
<protein>
    <submittedName>
        <fullName evidence="5">AsnC family transcriptional regulator</fullName>
    </submittedName>
</protein>
<evidence type="ECO:0000313" key="5">
    <source>
        <dbReference type="EMBL" id="APT55816.1"/>
    </source>
</evidence>
<name>A0A1L7AAK8_9PROT</name>
<dbReference type="Pfam" id="PF01037">
    <property type="entry name" value="AsnC_trans_reg"/>
    <property type="match status" value="1"/>
</dbReference>
<reference evidence="5 6" key="1">
    <citation type="submission" date="2016-05" db="EMBL/GenBank/DDBJ databases">
        <title>Complete Genome and Methylome Analysis of Psychrotrophic Bacterial Isolates from Antarctic Lake Untersee.</title>
        <authorList>
            <person name="Fomenkov A."/>
            <person name="Akimov V.N."/>
            <person name="Vasilyeva L.V."/>
            <person name="Andersen D."/>
            <person name="Vincze T."/>
            <person name="Roberts R.J."/>
        </authorList>
    </citation>
    <scope>NUCLEOTIDE SEQUENCE [LARGE SCALE GENOMIC DNA]</scope>
    <source>
        <strain evidence="5 6">U14-5</strain>
    </source>
</reference>
<dbReference type="GO" id="GO:0006355">
    <property type="term" value="P:regulation of DNA-templated transcription"/>
    <property type="evidence" value="ECO:0007669"/>
    <property type="project" value="UniProtKB-ARBA"/>
</dbReference>
<dbReference type="KEGG" id="rgi:RGI145_00435"/>
<dbReference type="InterPro" id="IPR036388">
    <property type="entry name" value="WH-like_DNA-bd_sf"/>
</dbReference>
<keyword evidence="2" id="KW-0238">DNA-binding</keyword>
<dbReference type="Proteomes" id="UP000185494">
    <property type="component" value="Chromosome 1"/>
</dbReference>
<evidence type="ECO:0000256" key="1">
    <source>
        <dbReference type="ARBA" id="ARBA00023015"/>
    </source>
</evidence>
<dbReference type="SUPFAM" id="SSF46785">
    <property type="entry name" value="Winged helix' DNA-binding domain"/>
    <property type="match status" value="1"/>
</dbReference>
<dbReference type="Pfam" id="PF13412">
    <property type="entry name" value="HTH_24"/>
    <property type="match status" value="1"/>
</dbReference>